<keyword evidence="1" id="KW-0175">Coiled coil</keyword>
<evidence type="ECO:0000313" key="3">
    <source>
        <dbReference type="EMBL" id="SET21364.1"/>
    </source>
</evidence>
<gene>
    <name evidence="3" type="ORF">SAMN04489858_103397</name>
</gene>
<sequence length="184" mass="19291">MSDIAASERRLSAALDRIDQILEAGIRPAAAPVPTDDAQIQDLVSENNRLAAELAALREDRQGPVEAQLAEARTRLAAAADEAVRLVTANDDLIASNRELMQAVDHDDGGDTLRQALEAEIGALRAARAAEIAQMSDIMVELERLLAQQDAPHQAAADDSVSPESTGDGGGVPEAGDAPKNEGL</sequence>
<dbReference type="STRING" id="364199.SAMN04489858_103397"/>
<feature type="coiled-coil region" evidence="1">
    <location>
        <begin position="4"/>
        <end position="60"/>
    </location>
</feature>
<organism evidence="3 4">
    <name type="scientific">Paracoccus homiensis</name>
    <dbReference type="NCBI Taxonomy" id="364199"/>
    <lineage>
        <taxon>Bacteria</taxon>
        <taxon>Pseudomonadati</taxon>
        <taxon>Pseudomonadota</taxon>
        <taxon>Alphaproteobacteria</taxon>
        <taxon>Rhodobacterales</taxon>
        <taxon>Paracoccaceae</taxon>
        <taxon>Paracoccus</taxon>
    </lineage>
</organism>
<dbReference type="RefSeq" id="WP_175479830.1">
    <property type="nucleotide sequence ID" value="NZ_FOHO01000003.1"/>
</dbReference>
<evidence type="ECO:0000256" key="2">
    <source>
        <dbReference type="SAM" id="MobiDB-lite"/>
    </source>
</evidence>
<dbReference type="Proteomes" id="UP000199180">
    <property type="component" value="Unassembled WGS sequence"/>
</dbReference>
<feature type="region of interest" description="Disordered" evidence="2">
    <location>
        <begin position="149"/>
        <end position="184"/>
    </location>
</feature>
<feature type="compositionally biased region" description="Low complexity" evidence="2">
    <location>
        <begin position="149"/>
        <end position="159"/>
    </location>
</feature>
<evidence type="ECO:0000313" key="4">
    <source>
        <dbReference type="Proteomes" id="UP000199180"/>
    </source>
</evidence>
<protein>
    <submittedName>
        <fullName evidence="3">Uncharacterized protein</fullName>
    </submittedName>
</protein>
<dbReference type="AlphaFoldDB" id="A0A1I0CPD8"/>
<evidence type="ECO:0000256" key="1">
    <source>
        <dbReference type="SAM" id="Coils"/>
    </source>
</evidence>
<keyword evidence="4" id="KW-1185">Reference proteome</keyword>
<reference evidence="3 4" key="1">
    <citation type="submission" date="2016-10" db="EMBL/GenBank/DDBJ databases">
        <authorList>
            <person name="de Groot N.N."/>
        </authorList>
    </citation>
    <scope>NUCLEOTIDE SEQUENCE [LARGE SCALE GENOMIC DNA]</scope>
    <source>
        <strain evidence="3 4">DSM 17862</strain>
    </source>
</reference>
<proteinExistence type="predicted"/>
<accession>A0A1I0CPD8</accession>
<name>A0A1I0CPD8_9RHOB</name>
<dbReference type="EMBL" id="FOHO01000003">
    <property type="protein sequence ID" value="SET21364.1"/>
    <property type="molecule type" value="Genomic_DNA"/>
</dbReference>